<organism evidence="1 2">
    <name type="scientific">Aspergillus pseudodeflectus</name>
    <dbReference type="NCBI Taxonomy" id="176178"/>
    <lineage>
        <taxon>Eukaryota</taxon>
        <taxon>Fungi</taxon>
        <taxon>Dikarya</taxon>
        <taxon>Ascomycota</taxon>
        <taxon>Pezizomycotina</taxon>
        <taxon>Eurotiomycetes</taxon>
        <taxon>Eurotiomycetidae</taxon>
        <taxon>Eurotiales</taxon>
        <taxon>Aspergillaceae</taxon>
        <taxon>Aspergillus</taxon>
        <taxon>Aspergillus subgen. Nidulantes</taxon>
    </lineage>
</organism>
<evidence type="ECO:0000313" key="1">
    <source>
        <dbReference type="EMBL" id="KAL2858416.1"/>
    </source>
</evidence>
<name>A0ABR4L1V8_9EURO</name>
<dbReference type="EMBL" id="JBFXLR010000005">
    <property type="protein sequence ID" value="KAL2858416.1"/>
    <property type="molecule type" value="Genomic_DNA"/>
</dbReference>
<gene>
    <name evidence="1" type="ORF">BJX68DRAFT_166111</name>
</gene>
<comment type="caution">
    <text evidence="1">The sequence shown here is derived from an EMBL/GenBank/DDBJ whole genome shotgun (WGS) entry which is preliminary data.</text>
</comment>
<protein>
    <submittedName>
        <fullName evidence="1">Uncharacterized protein</fullName>
    </submittedName>
</protein>
<accession>A0ABR4L1V8</accession>
<sequence length="118" mass="13853">MEPWLDGKIVRRSNEFLFPPTLLTWGNSCSPKIIWTAPGMVSLKFSWNPSRLRMRYDLEFRELYTSSRLQHASTMHGPPNMSYGFAWTPKLYGLEDISLWFRNYFPISLKIGTSILFL</sequence>
<reference evidence="1 2" key="1">
    <citation type="submission" date="2024-07" db="EMBL/GenBank/DDBJ databases">
        <title>Section-level genome sequencing and comparative genomics of Aspergillus sections Usti and Cavernicolus.</title>
        <authorList>
            <consortium name="Lawrence Berkeley National Laboratory"/>
            <person name="Nybo J.L."/>
            <person name="Vesth T.C."/>
            <person name="Theobald S."/>
            <person name="Frisvad J.C."/>
            <person name="Larsen T.O."/>
            <person name="Kjaerboelling I."/>
            <person name="Rothschild-Mancinelli K."/>
            <person name="Lyhne E.K."/>
            <person name="Kogle M.E."/>
            <person name="Barry K."/>
            <person name="Clum A."/>
            <person name="Na H."/>
            <person name="Ledsgaard L."/>
            <person name="Lin J."/>
            <person name="Lipzen A."/>
            <person name="Kuo A."/>
            <person name="Riley R."/>
            <person name="Mondo S."/>
            <person name="LaButti K."/>
            <person name="Haridas S."/>
            <person name="Pangalinan J."/>
            <person name="Salamov A.A."/>
            <person name="Simmons B.A."/>
            <person name="Magnuson J.K."/>
            <person name="Chen J."/>
            <person name="Drula E."/>
            <person name="Henrissat B."/>
            <person name="Wiebenga A."/>
            <person name="Lubbers R.J."/>
            <person name="Gomes A.C."/>
            <person name="Macurrencykelacurrency M.R."/>
            <person name="Stajich J."/>
            <person name="Grigoriev I.V."/>
            <person name="Mortensen U.H."/>
            <person name="De vries R.P."/>
            <person name="Baker S.E."/>
            <person name="Andersen M.R."/>
        </authorList>
    </citation>
    <scope>NUCLEOTIDE SEQUENCE [LARGE SCALE GENOMIC DNA]</scope>
    <source>
        <strain evidence="1 2">CBS 756.74</strain>
    </source>
</reference>
<keyword evidence="2" id="KW-1185">Reference proteome</keyword>
<dbReference type="Proteomes" id="UP001610444">
    <property type="component" value="Unassembled WGS sequence"/>
</dbReference>
<dbReference type="RefSeq" id="XP_070903585.1">
    <property type="nucleotide sequence ID" value="XM_071036953.1"/>
</dbReference>
<proteinExistence type="predicted"/>
<dbReference type="GeneID" id="98152117"/>
<evidence type="ECO:0000313" key="2">
    <source>
        <dbReference type="Proteomes" id="UP001610444"/>
    </source>
</evidence>